<keyword evidence="1" id="KW-1133">Transmembrane helix</keyword>
<feature type="transmembrane region" description="Helical" evidence="1">
    <location>
        <begin position="167"/>
        <end position="183"/>
    </location>
</feature>
<dbReference type="AlphaFoldDB" id="A0A317DZS4"/>
<feature type="transmembrane region" description="Helical" evidence="1">
    <location>
        <begin position="44"/>
        <end position="64"/>
    </location>
</feature>
<dbReference type="NCBIfam" id="TIGR00843">
    <property type="entry name" value="benE"/>
    <property type="match status" value="1"/>
</dbReference>
<feature type="transmembrane region" description="Helical" evidence="1">
    <location>
        <begin position="116"/>
        <end position="135"/>
    </location>
</feature>
<evidence type="ECO:0000256" key="1">
    <source>
        <dbReference type="SAM" id="Phobius"/>
    </source>
</evidence>
<keyword evidence="3" id="KW-1185">Reference proteome</keyword>
<evidence type="ECO:0000313" key="2">
    <source>
        <dbReference type="EMBL" id="PWR20219.1"/>
    </source>
</evidence>
<evidence type="ECO:0000313" key="3">
    <source>
        <dbReference type="Proteomes" id="UP000245461"/>
    </source>
</evidence>
<keyword evidence="1" id="KW-0812">Transmembrane</keyword>
<feature type="transmembrane region" description="Helical" evidence="1">
    <location>
        <begin position="76"/>
        <end position="109"/>
    </location>
</feature>
<proteinExistence type="predicted"/>
<feature type="transmembrane region" description="Helical" evidence="1">
    <location>
        <begin position="141"/>
        <end position="160"/>
    </location>
</feature>
<dbReference type="GO" id="GO:0042925">
    <property type="term" value="F:benzoate transmembrane transporter activity"/>
    <property type="evidence" value="ECO:0007669"/>
    <property type="project" value="InterPro"/>
</dbReference>
<dbReference type="PANTHER" id="PTHR30199:SF0">
    <property type="entry name" value="INNER MEMBRANE PROTEIN YDCO"/>
    <property type="match status" value="1"/>
</dbReference>
<feature type="transmembrane region" description="Helical" evidence="1">
    <location>
        <begin position="320"/>
        <end position="339"/>
    </location>
</feature>
<keyword evidence="1" id="KW-0472">Membrane</keyword>
<dbReference type="PANTHER" id="PTHR30199">
    <property type="entry name" value="MFS FAMILY TRANSPORTER, PREDICTED SUBSTRATE BENZOATE"/>
    <property type="match status" value="1"/>
</dbReference>
<dbReference type="Pfam" id="PF03594">
    <property type="entry name" value="BenE"/>
    <property type="match status" value="1"/>
</dbReference>
<feature type="transmembrane region" description="Helical" evidence="1">
    <location>
        <begin position="12"/>
        <end position="32"/>
    </location>
</feature>
<feature type="transmembrane region" description="Helical" evidence="1">
    <location>
        <begin position="203"/>
        <end position="223"/>
    </location>
</feature>
<dbReference type="InterPro" id="IPR004711">
    <property type="entry name" value="Benzoate_Transporter"/>
</dbReference>
<feature type="transmembrane region" description="Helical" evidence="1">
    <location>
        <begin position="290"/>
        <end position="314"/>
    </location>
</feature>
<dbReference type="RefSeq" id="WP_109907217.1">
    <property type="nucleotide sequence ID" value="NZ_QGLE01000010.1"/>
</dbReference>
<organism evidence="2 3">
    <name type="scientific">Zavarzinia aquatilis</name>
    <dbReference type="NCBI Taxonomy" id="2211142"/>
    <lineage>
        <taxon>Bacteria</taxon>
        <taxon>Pseudomonadati</taxon>
        <taxon>Pseudomonadota</taxon>
        <taxon>Alphaproteobacteria</taxon>
        <taxon>Rhodospirillales</taxon>
        <taxon>Zavarziniaceae</taxon>
        <taxon>Zavarzinia</taxon>
    </lineage>
</organism>
<dbReference type="OrthoDB" id="9792424at2"/>
<accession>A0A317DZS4</accession>
<dbReference type="GO" id="GO:0005886">
    <property type="term" value="C:plasma membrane"/>
    <property type="evidence" value="ECO:0007669"/>
    <property type="project" value="TreeGrafter"/>
</dbReference>
<sequence length="387" mass="38634">MDRQDWVQPVTAGLMAAVVGFASSFAVVLEGLRAMGASPGQAASGLLALCLAMGLLGAGLSFRLRLPVSIAWSTPGAALLAATAVPAGGFPVAVGAFMIAGLLVVVAGLWRPLGRLVSAIPPTIAGAMLAGVLLGLCLAPFKAVAALPLLALPIVVAWLVMMRIRRLWAVPVALLVTVIAVAIDGGAAHSLAPGAALAPHLEFTLPVFDLQATIGIALPLFLVTMASQNVPGLAVLQSNGYRPAPGPLFVSTGLVSALTAPFGGHAVNLAAITAALCAGPEAARDPGRRWLAAVVAGLGYVVIGMVATLAALVAAAAPPVLIQAVAGLALIGAFGNALNAALSAPNEREAALITFLVTASGMSFGGIGSAFWGLVAGGAVWIFLHRH</sequence>
<dbReference type="EMBL" id="QGLE01000010">
    <property type="protein sequence ID" value="PWR20219.1"/>
    <property type="molecule type" value="Genomic_DNA"/>
</dbReference>
<name>A0A317DZS4_9PROT</name>
<feature type="transmembrane region" description="Helical" evidence="1">
    <location>
        <begin position="351"/>
        <end position="384"/>
    </location>
</feature>
<gene>
    <name evidence="2" type="ORF">DKG74_16185</name>
</gene>
<protein>
    <submittedName>
        <fullName evidence="2">Benzoate transporter</fullName>
    </submittedName>
</protein>
<reference evidence="2 3" key="1">
    <citation type="submission" date="2018-05" db="EMBL/GenBank/DDBJ databases">
        <title>Zavarzinia sp. HR-AS.</title>
        <authorList>
            <person name="Lee Y."/>
            <person name="Jeon C.O."/>
        </authorList>
    </citation>
    <scope>NUCLEOTIDE SEQUENCE [LARGE SCALE GENOMIC DNA]</scope>
    <source>
        <strain evidence="2 3">HR-AS</strain>
    </source>
</reference>
<dbReference type="Proteomes" id="UP000245461">
    <property type="component" value="Unassembled WGS sequence"/>
</dbReference>
<comment type="caution">
    <text evidence="2">The sequence shown here is derived from an EMBL/GenBank/DDBJ whole genome shotgun (WGS) entry which is preliminary data.</text>
</comment>